<comment type="catalytic activity">
    <reaction evidence="10 11">
        <text>uridine(44) in tRNA(Ser) + S-adenosyl-L-methionine = 2'-O-methyluridine(44) in tRNA(Ser) + S-adenosyl-L-homocysteine + H(+)</text>
        <dbReference type="Rhea" id="RHEA:43100"/>
        <dbReference type="Rhea" id="RHEA-COMP:10339"/>
        <dbReference type="Rhea" id="RHEA-COMP:10340"/>
        <dbReference type="ChEBI" id="CHEBI:15378"/>
        <dbReference type="ChEBI" id="CHEBI:57856"/>
        <dbReference type="ChEBI" id="CHEBI:59789"/>
        <dbReference type="ChEBI" id="CHEBI:65315"/>
        <dbReference type="ChEBI" id="CHEBI:74478"/>
        <dbReference type="EC" id="2.1.1.211"/>
    </reaction>
</comment>
<evidence type="ECO:0000256" key="1">
    <source>
        <dbReference type="ARBA" id="ARBA00004496"/>
    </source>
</evidence>
<dbReference type="EC" id="2.1.1.211" evidence="3 11"/>
<keyword evidence="5 11" id="KW-0963">Cytoplasm</keyword>
<dbReference type="PANTHER" id="PTHR21210:SF0">
    <property type="entry name" value="TRNA (URACIL-O(2)-)-METHYLTRANSFERASE-RELATED"/>
    <property type="match status" value="1"/>
</dbReference>
<dbReference type="Proteomes" id="UP000094565">
    <property type="component" value="Chromosome 1"/>
</dbReference>
<dbReference type="InterPro" id="IPR011671">
    <property type="entry name" value="tRNA_uracil_MeTrfase"/>
</dbReference>
<evidence type="ECO:0000256" key="4">
    <source>
        <dbReference type="ARBA" id="ARBA00017788"/>
    </source>
</evidence>
<keyword evidence="8 11" id="KW-0949">S-adenosyl-L-methionine</keyword>
<comment type="subcellular location">
    <subcellularLocation>
        <location evidence="1 11">Cytoplasm</location>
    </subcellularLocation>
</comment>
<keyword evidence="13" id="KW-1185">Reference proteome</keyword>
<sequence>MENLKPDELPNILPGQSLLGKEWHGLFETKVDFSSKHFKKAMLNLIREPNINSTVILRADILIEKDYFDKSFVDKSSDHIDLPNMENKENSVLTKNIDDTTVRTIPLNSDLKLLPALEIVRRIIPRNPFKDCIINQTCLLLQDSLNDDTEVTQSLIVYVAHLDDPVDIPFYLPCVKAVALFYDKGSLSVHYLPFDIEEVQEWKPIDRPVRTAYRLLKTCKKHSEGVMSGYEKRVNHDLIVPKEDFQNRYISLKRKYSKNLVDNWKESTDPRKHVFEDLAIAAFLIELWGQKYPSKDSFQFRDLGCGNGLLVYILIMEGYHGMGIDARRRKSWDSYPDSVQENLLEQVIIPSVLLRPHPAMSAVNPYLTDNGCIFQVPVPLKHIHDTNSRSLIDSNVPIMAYYSSATLLESPHVNTAEFPPNTFLIGNHSDELTCWMPLLRFPFLVIPCCSHALDGSKARFPPRKGKRNDKVQPTSFQSSSSYAGLVDHVEDLATQVGWKVEKEMLRIPSTRNAALIGFDCLNPETDGPFKSIYDVLAMEGGAEGWVENTMALSSRSPRGH</sequence>
<evidence type="ECO:0000256" key="8">
    <source>
        <dbReference type="ARBA" id="ARBA00022691"/>
    </source>
</evidence>
<dbReference type="EMBL" id="CP014584">
    <property type="protein sequence ID" value="ANZ74341.1"/>
    <property type="molecule type" value="Genomic_DNA"/>
</dbReference>
<evidence type="ECO:0000256" key="5">
    <source>
        <dbReference type="ARBA" id="ARBA00022490"/>
    </source>
</evidence>
<evidence type="ECO:0000313" key="13">
    <source>
        <dbReference type="Proteomes" id="UP000094565"/>
    </source>
</evidence>
<dbReference type="GO" id="GO:0030488">
    <property type="term" value="P:tRNA methylation"/>
    <property type="evidence" value="ECO:0007669"/>
    <property type="project" value="UniProtKB-UniRule"/>
</dbReference>
<protein>
    <recommendedName>
        <fullName evidence="4 11">tRNA (uracil-O(2)-)-methyltransferase</fullName>
        <ecNumber evidence="3 11">2.1.1.211</ecNumber>
    </recommendedName>
</protein>
<dbReference type="PANTHER" id="PTHR21210">
    <property type="entry name" value="TRNA (URACIL-O(2)-)-METHYLTRANSFERASE-RELATED"/>
    <property type="match status" value="1"/>
</dbReference>
<dbReference type="OrthoDB" id="10047021at2759"/>
<evidence type="ECO:0000256" key="3">
    <source>
        <dbReference type="ARBA" id="ARBA00012795"/>
    </source>
</evidence>
<comment type="similarity">
    <text evidence="2 11">Belongs to the TRM44 family.</text>
</comment>
<evidence type="ECO:0000256" key="10">
    <source>
        <dbReference type="ARBA" id="ARBA00047957"/>
    </source>
</evidence>
<gene>
    <name evidence="12" type="primary">TRM44</name>
    <name evidence="12" type="ORF">ATY40_BA7500213</name>
</gene>
<dbReference type="Pfam" id="PF07757">
    <property type="entry name" value="AdoMet_MTase"/>
    <property type="match status" value="1"/>
</dbReference>
<keyword evidence="9 11" id="KW-0819">tRNA processing</keyword>
<organism evidence="12 13">
    <name type="scientific">Komagataella pastoris</name>
    <name type="common">Yeast</name>
    <name type="synonym">Pichia pastoris</name>
    <dbReference type="NCBI Taxonomy" id="4922"/>
    <lineage>
        <taxon>Eukaryota</taxon>
        <taxon>Fungi</taxon>
        <taxon>Dikarya</taxon>
        <taxon>Ascomycota</taxon>
        <taxon>Saccharomycotina</taxon>
        <taxon>Pichiomycetes</taxon>
        <taxon>Pichiales</taxon>
        <taxon>Pichiaceae</taxon>
        <taxon>Komagataella</taxon>
    </lineage>
</organism>
<keyword evidence="7 11" id="KW-0808">Transferase</keyword>
<dbReference type="AlphaFoldDB" id="A0A1B2J8M2"/>
<evidence type="ECO:0000256" key="11">
    <source>
        <dbReference type="RuleBase" id="RU368004"/>
    </source>
</evidence>
<keyword evidence="6 11" id="KW-0489">Methyltransferase</keyword>
<dbReference type="GO" id="GO:0141101">
    <property type="term" value="F:tRNA(Ser) (uridine(44)-2'-O-)-methyltransferase activity"/>
    <property type="evidence" value="ECO:0007669"/>
    <property type="project" value="UniProtKB-EC"/>
</dbReference>
<accession>A0A1B2J8M2</accession>
<evidence type="ECO:0000313" key="12">
    <source>
        <dbReference type="EMBL" id="ANZ74341.1"/>
    </source>
</evidence>
<proteinExistence type="inferred from homology"/>
<dbReference type="GO" id="GO:0005737">
    <property type="term" value="C:cytoplasm"/>
    <property type="evidence" value="ECO:0007669"/>
    <property type="project" value="UniProtKB-SubCell"/>
</dbReference>
<name>A0A1B2J8M2_PICPA</name>
<comment type="function">
    <text evidence="11">Adenosyl-L-methionine (AdoMet)-dependent tRNA (uracil-O(2)-)-methyltransferase.</text>
</comment>
<evidence type="ECO:0000256" key="9">
    <source>
        <dbReference type="ARBA" id="ARBA00022694"/>
    </source>
</evidence>
<evidence type="ECO:0000256" key="2">
    <source>
        <dbReference type="ARBA" id="ARBA00009056"/>
    </source>
</evidence>
<evidence type="ECO:0000256" key="6">
    <source>
        <dbReference type="ARBA" id="ARBA00022603"/>
    </source>
</evidence>
<evidence type="ECO:0000256" key="7">
    <source>
        <dbReference type="ARBA" id="ARBA00022679"/>
    </source>
</evidence>
<reference evidence="12 13" key="1">
    <citation type="submission" date="2016-02" db="EMBL/GenBank/DDBJ databases">
        <title>Comparative genomic and transcriptomic foundation for Pichia pastoris.</title>
        <authorList>
            <person name="Love K.R."/>
            <person name="Shah K.A."/>
            <person name="Whittaker C.A."/>
            <person name="Wu J."/>
            <person name="Bartlett M.C."/>
            <person name="Ma D."/>
            <person name="Leeson R.L."/>
            <person name="Priest M."/>
            <person name="Young S.K."/>
            <person name="Love J.C."/>
        </authorList>
    </citation>
    <scope>NUCLEOTIDE SEQUENCE [LARGE SCALE GENOMIC DNA]</scope>
    <source>
        <strain evidence="12 13">ATCC 28485</strain>
    </source>
</reference>